<dbReference type="Gene3D" id="1.20.1220.20">
    <property type="entry name" value="Uncharcterised protein PF01724"/>
    <property type="match status" value="1"/>
</dbReference>
<proteinExistence type="predicted"/>
<dbReference type="EMBL" id="CP080598">
    <property type="protein sequence ID" value="QYX30514.1"/>
    <property type="molecule type" value="Genomic_DNA"/>
</dbReference>
<organism evidence="1 2">
    <name type="scientific">Sphaerospermopsis torques-reginae ITEP-024</name>
    <dbReference type="NCBI Taxonomy" id="984208"/>
    <lineage>
        <taxon>Bacteria</taxon>
        <taxon>Bacillati</taxon>
        <taxon>Cyanobacteriota</taxon>
        <taxon>Cyanophyceae</taxon>
        <taxon>Nostocales</taxon>
        <taxon>Aphanizomenonaceae</taxon>
        <taxon>Sphaerospermopsis</taxon>
        <taxon>Sphaerospermopsis torques-reginae</taxon>
    </lineage>
</organism>
<accession>A0ABX8WVR7</accession>
<name>A0ABX8WVR7_9CYAN</name>
<protein>
    <submittedName>
        <fullName evidence="1">DUF29 domain-containing protein</fullName>
    </submittedName>
</protein>
<reference evidence="1 2" key="1">
    <citation type="journal article" date="2022" name="J. Am. Chem. Soc.">
        <title>Biosynthesis of Guanitoxin Enables Global Environmental Detection in Freshwater Cyanobacteria.</title>
        <authorList>
            <person name="Lima S.T."/>
            <person name="Fallon T.R."/>
            <person name="Cordoza J.L."/>
            <person name="Chekan J.R."/>
            <person name="Delbaje E."/>
            <person name="Hopiavuori A.R."/>
            <person name="Alvarenga D.O."/>
            <person name="Wood S.M."/>
            <person name="Luhavaya H."/>
            <person name="Baumgartner J.T."/>
            <person name="Dorr F.A."/>
            <person name="Etchegaray A."/>
            <person name="Pinto E."/>
            <person name="McKinnie S.M.K."/>
            <person name="Fiore M.F."/>
            <person name="Moore B.S."/>
        </authorList>
    </citation>
    <scope>NUCLEOTIDE SEQUENCE [LARGE SCALE GENOMIC DNA]</scope>
    <source>
        <strain evidence="1 2">ITEP-024</strain>
    </source>
</reference>
<dbReference type="PANTHER" id="PTHR34235:SF4">
    <property type="entry name" value="SLR0291 PROTEIN"/>
    <property type="match status" value="1"/>
</dbReference>
<dbReference type="Proteomes" id="UP000826540">
    <property type="component" value="Chromosome"/>
</dbReference>
<evidence type="ECO:0000313" key="1">
    <source>
        <dbReference type="EMBL" id="QYX30514.1"/>
    </source>
</evidence>
<dbReference type="InterPro" id="IPR002636">
    <property type="entry name" value="DUF29"/>
</dbReference>
<keyword evidence="2" id="KW-1185">Reference proteome</keyword>
<evidence type="ECO:0000313" key="2">
    <source>
        <dbReference type="Proteomes" id="UP000826540"/>
    </source>
</evidence>
<dbReference type="Pfam" id="PF01724">
    <property type="entry name" value="DUF29"/>
    <property type="match status" value="1"/>
</dbReference>
<gene>
    <name evidence="1" type="ORF">K2F26_16640</name>
</gene>
<sequence>MAAGLYENDFYLWTIEQSQKLRCGNFDGLDLQNLAEEIESLGRQEKRELENRLGVLIGHLLKWQYQQEKRTRSWQITINTQRREINKLLKDNPSLKSYLNTALQEGFISGLDLVLTETPLKKKELPSQCPYTIEQVFDSTFPVDLETEFE</sequence>
<dbReference type="PANTHER" id="PTHR34235">
    <property type="entry name" value="SLR1203 PROTEIN-RELATED"/>
    <property type="match status" value="1"/>
</dbReference>
<dbReference type="RefSeq" id="WP_194059142.1">
    <property type="nucleotide sequence ID" value="NZ_CP080598.1"/>
</dbReference>